<keyword evidence="2" id="KW-1185">Reference proteome</keyword>
<feature type="non-terminal residue" evidence="1">
    <location>
        <position position="153"/>
    </location>
</feature>
<dbReference type="Gene3D" id="3.40.50.1240">
    <property type="entry name" value="Phosphoglycerate mutase-like"/>
    <property type="match status" value="1"/>
</dbReference>
<dbReference type="AlphaFoldDB" id="B9TQS6"/>
<name>B9TQS6_RICCO</name>
<reference evidence="2" key="1">
    <citation type="journal article" date="2010" name="Nat. Biotechnol.">
        <title>Draft genome sequence of the oilseed species Ricinus communis.</title>
        <authorList>
            <person name="Chan A.P."/>
            <person name="Crabtree J."/>
            <person name="Zhao Q."/>
            <person name="Lorenzi H."/>
            <person name="Orvis J."/>
            <person name="Puiu D."/>
            <person name="Melake-Berhan A."/>
            <person name="Jones K.M."/>
            <person name="Redman J."/>
            <person name="Chen G."/>
            <person name="Cahoon E.B."/>
            <person name="Gedil M."/>
            <person name="Stanke M."/>
            <person name="Haas B.J."/>
            <person name="Wortman J.R."/>
            <person name="Fraser-Liggett C.M."/>
            <person name="Ravel J."/>
            <person name="Rabinowicz P.D."/>
        </authorList>
    </citation>
    <scope>NUCLEOTIDE SEQUENCE [LARGE SCALE GENOMIC DNA]</scope>
    <source>
        <strain evidence="2">cv. Hale</strain>
    </source>
</reference>
<sequence length="153" mass="16371">MAWADGQDFASLGWKGLDEASLLRVFPLHQAEFDLRLRTPEVARIGASQLATRVSATLSDGPDAVGDAKAKIVVIVGHDGTLAMLGGLLGLDWVAPGYQPGQIAPGGALVFERWKRDDGVRVIRARYTVQTLSQLREKTPLTLAAPPAVSPIF</sequence>
<dbReference type="InterPro" id="IPR000560">
    <property type="entry name" value="His_Pase_clade-2"/>
</dbReference>
<proteinExistence type="predicted"/>
<dbReference type="EMBL" id="EQ999245">
    <property type="protein sequence ID" value="EEF21788.1"/>
    <property type="molecule type" value="Genomic_DNA"/>
</dbReference>
<dbReference type="InParanoid" id="B9TQS6"/>
<dbReference type="InterPro" id="IPR029033">
    <property type="entry name" value="His_PPase_superfam"/>
</dbReference>
<protein>
    <recommendedName>
        <fullName evidence="3">Phosphoglycerate mutase</fullName>
    </recommendedName>
</protein>
<dbReference type="Proteomes" id="UP000008311">
    <property type="component" value="Unassembled WGS sequence"/>
</dbReference>
<evidence type="ECO:0000313" key="1">
    <source>
        <dbReference type="EMBL" id="EEF21788.1"/>
    </source>
</evidence>
<organism evidence="1 2">
    <name type="scientific">Ricinus communis</name>
    <name type="common">Castor bean</name>
    <dbReference type="NCBI Taxonomy" id="3988"/>
    <lineage>
        <taxon>Eukaryota</taxon>
        <taxon>Viridiplantae</taxon>
        <taxon>Streptophyta</taxon>
        <taxon>Embryophyta</taxon>
        <taxon>Tracheophyta</taxon>
        <taxon>Spermatophyta</taxon>
        <taxon>Magnoliopsida</taxon>
        <taxon>eudicotyledons</taxon>
        <taxon>Gunneridae</taxon>
        <taxon>Pentapetalae</taxon>
        <taxon>rosids</taxon>
        <taxon>fabids</taxon>
        <taxon>Malpighiales</taxon>
        <taxon>Euphorbiaceae</taxon>
        <taxon>Acalyphoideae</taxon>
        <taxon>Acalypheae</taxon>
        <taxon>Ricinus</taxon>
    </lineage>
</organism>
<evidence type="ECO:0000313" key="2">
    <source>
        <dbReference type="Proteomes" id="UP000008311"/>
    </source>
</evidence>
<evidence type="ECO:0008006" key="3">
    <source>
        <dbReference type="Google" id="ProtNLM"/>
    </source>
</evidence>
<accession>B9TQS6</accession>
<dbReference type="SUPFAM" id="SSF53254">
    <property type="entry name" value="Phosphoglycerate mutase-like"/>
    <property type="match status" value="1"/>
</dbReference>
<dbReference type="Pfam" id="PF00328">
    <property type="entry name" value="His_Phos_2"/>
    <property type="match status" value="1"/>
</dbReference>
<gene>
    <name evidence="1" type="ORF">RCOM_2101150</name>
</gene>